<dbReference type="Proteomes" id="UP000017747">
    <property type="component" value="Unassembled WGS sequence"/>
</dbReference>
<sequence length="51" mass="5627">MFIELFCNVVHALVNFILILSPKRIIAGSEAMSRGHLLGAVRRYVSELLAG</sequence>
<dbReference type="AlphaFoldDB" id="V7I1B2"/>
<accession>V7I1B2</accession>
<dbReference type="EMBL" id="AXUN02000203">
    <property type="protein sequence ID" value="ETA79633.1"/>
    <property type="molecule type" value="Genomic_DNA"/>
</dbReference>
<evidence type="ECO:0000313" key="1">
    <source>
        <dbReference type="EMBL" id="ETA79633.1"/>
    </source>
</evidence>
<organism evidence="1 2">
    <name type="scientific">Youngiibacter fragilis 232.1</name>
    <dbReference type="NCBI Taxonomy" id="994573"/>
    <lineage>
        <taxon>Bacteria</taxon>
        <taxon>Bacillati</taxon>
        <taxon>Bacillota</taxon>
        <taxon>Clostridia</taxon>
        <taxon>Eubacteriales</taxon>
        <taxon>Clostridiaceae</taxon>
        <taxon>Youngiibacter</taxon>
    </lineage>
</organism>
<comment type="caution">
    <text evidence="1">The sequence shown here is derived from an EMBL/GenBank/DDBJ whole genome shotgun (WGS) entry which is preliminary data.</text>
</comment>
<evidence type="ECO:0000313" key="2">
    <source>
        <dbReference type="Proteomes" id="UP000017747"/>
    </source>
</evidence>
<gene>
    <name evidence="1" type="ORF">T472_0215870</name>
</gene>
<reference evidence="1 2" key="1">
    <citation type="journal article" date="2014" name="Genome Announc.">
        <title>Genome Sequence of Youngiibacter fragilis, the Type Strain of the Genus Youngiibacter.</title>
        <authorList>
            <person name="Wawrik C.B."/>
            <person name="Callaghan A.V."/>
            <person name="Stamps B.W."/>
            <person name="Wawrik B."/>
        </authorList>
    </citation>
    <scope>NUCLEOTIDE SEQUENCE [LARGE SCALE GENOMIC DNA]</scope>
    <source>
        <strain evidence="1 2">232.1</strain>
    </source>
</reference>
<dbReference type="RefSeq" id="WP_023388128.1">
    <property type="nucleotide sequence ID" value="NZ_AXUN02000203.1"/>
</dbReference>
<keyword evidence="2" id="KW-1185">Reference proteome</keyword>
<proteinExistence type="predicted"/>
<name>V7I1B2_9CLOT</name>
<protein>
    <submittedName>
        <fullName evidence="1">Uncharacterized protein</fullName>
    </submittedName>
</protein>